<name>A0A220U174_9BACI</name>
<dbReference type="AlphaFoldDB" id="A0A220U174"/>
<keyword evidence="2" id="KW-1185">Reference proteome</keyword>
<protein>
    <recommendedName>
        <fullName evidence="3">DUF4145 domain-containing protein</fullName>
    </recommendedName>
</protein>
<dbReference type="Proteomes" id="UP000198312">
    <property type="component" value="Chromosome"/>
</dbReference>
<dbReference type="OrthoDB" id="5149141at2"/>
<evidence type="ECO:0000313" key="1">
    <source>
        <dbReference type="EMBL" id="ASK61591.1"/>
    </source>
</evidence>
<gene>
    <name evidence="1" type="ORF">CFK37_05130</name>
</gene>
<organism evidence="1 2">
    <name type="scientific">Virgibacillus phasianinus</name>
    <dbReference type="NCBI Taxonomy" id="2017483"/>
    <lineage>
        <taxon>Bacteria</taxon>
        <taxon>Bacillati</taxon>
        <taxon>Bacillota</taxon>
        <taxon>Bacilli</taxon>
        <taxon>Bacillales</taxon>
        <taxon>Bacillaceae</taxon>
        <taxon>Virgibacillus</taxon>
    </lineage>
</organism>
<evidence type="ECO:0008006" key="3">
    <source>
        <dbReference type="Google" id="ProtNLM"/>
    </source>
</evidence>
<proteinExistence type="predicted"/>
<reference evidence="1 2" key="1">
    <citation type="submission" date="2017-07" db="EMBL/GenBank/DDBJ databases">
        <title>Virgibacillus sp. LM2416.</title>
        <authorList>
            <person name="Tak E.J."/>
            <person name="Bae J.-W."/>
        </authorList>
    </citation>
    <scope>NUCLEOTIDE SEQUENCE [LARGE SCALE GENOMIC DNA]</scope>
    <source>
        <strain evidence="1 2">LM2416</strain>
    </source>
</reference>
<dbReference type="EMBL" id="CP022315">
    <property type="protein sequence ID" value="ASK61591.1"/>
    <property type="molecule type" value="Genomic_DNA"/>
</dbReference>
<dbReference type="KEGG" id="vil:CFK37_05130"/>
<evidence type="ECO:0000313" key="2">
    <source>
        <dbReference type="Proteomes" id="UP000198312"/>
    </source>
</evidence>
<sequence length="253" mass="28741">MEAEKIDEVFISHAADVLGDTSNGLSGSQIIKYCNSYAVEFNVNIPIISPNFGKFGSIVPNKRTALYKNLITFNGMQQFTIIKELCALDLFKRNEEVSKLRYNLFTRYSRFASTDLYMEEYQPTGWERVDRAINEMKTRLEAARTEEQFQAIGMIGRETLITIAQQVYVKDKHPTLDGVETSKTDTKRMLEAFLKYELKDTSEKARKFARAAVDLGNQLTHDRGATKTEATMCLISIQSVAALIKIIGENDDY</sequence>
<dbReference type="RefSeq" id="WP_089060868.1">
    <property type="nucleotide sequence ID" value="NZ_CP022315.1"/>
</dbReference>
<accession>A0A220U174</accession>